<keyword evidence="3" id="KW-1185">Reference proteome</keyword>
<reference evidence="2 3" key="1">
    <citation type="submission" date="2018-04" db="EMBL/GenBank/DDBJ databases">
        <authorList>
            <person name="Zhang X."/>
            <person name="Yuan J."/>
            <person name="Li F."/>
            <person name="Xiang J."/>
        </authorList>
    </citation>
    <scope>NUCLEOTIDE SEQUENCE [LARGE SCALE GENOMIC DNA]</scope>
    <source>
        <tissue evidence="2">Muscle</tissue>
    </source>
</reference>
<accession>A0A3R7SIT6</accession>
<dbReference type="AlphaFoldDB" id="A0A3R7SIT6"/>
<comment type="caution">
    <text evidence="2">The sequence shown here is derived from an EMBL/GenBank/DDBJ whole genome shotgun (WGS) entry which is preliminary data.</text>
</comment>
<dbReference type="InterPro" id="IPR023213">
    <property type="entry name" value="CAT-like_dom_sf"/>
</dbReference>
<dbReference type="OrthoDB" id="6370308at2759"/>
<evidence type="ECO:0000313" key="3">
    <source>
        <dbReference type="Proteomes" id="UP000283509"/>
    </source>
</evidence>
<organism evidence="2 3">
    <name type="scientific">Penaeus vannamei</name>
    <name type="common">Whiteleg shrimp</name>
    <name type="synonym">Litopenaeus vannamei</name>
    <dbReference type="NCBI Taxonomy" id="6689"/>
    <lineage>
        <taxon>Eukaryota</taxon>
        <taxon>Metazoa</taxon>
        <taxon>Ecdysozoa</taxon>
        <taxon>Arthropoda</taxon>
        <taxon>Crustacea</taxon>
        <taxon>Multicrustacea</taxon>
        <taxon>Malacostraca</taxon>
        <taxon>Eumalacostraca</taxon>
        <taxon>Eucarida</taxon>
        <taxon>Decapoda</taxon>
        <taxon>Dendrobranchiata</taxon>
        <taxon>Penaeoidea</taxon>
        <taxon>Penaeidae</taxon>
        <taxon>Penaeus</taxon>
    </lineage>
</organism>
<dbReference type="EMBL" id="QCYY01003549">
    <property type="protein sequence ID" value="ROT62802.1"/>
    <property type="molecule type" value="Genomic_DNA"/>
</dbReference>
<protein>
    <recommendedName>
        <fullName evidence="4">Condensation domain-containing protein</fullName>
    </recommendedName>
</protein>
<gene>
    <name evidence="2" type="ORF">C7M84_019333</name>
</gene>
<dbReference type="PANTHER" id="PTHR28037">
    <property type="entry name" value="ALCOHOL O-ACETYLTRANSFERASE 1-RELATED"/>
    <property type="match status" value="1"/>
</dbReference>
<evidence type="ECO:0008006" key="4">
    <source>
        <dbReference type="Google" id="ProtNLM"/>
    </source>
</evidence>
<proteinExistence type="predicted"/>
<evidence type="ECO:0000313" key="2">
    <source>
        <dbReference type="EMBL" id="ROT62802.1"/>
    </source>
</evidence>
<feature type="region of interest" description="Disordered" evidence="1">
    <location>
        <begin position="30"/>
        <end position="54"/>
    </location>
</feature>
<name>A0A3R7SIT6_PENVA</name>
<dbReference type="Proteomes" id="UP000283509">
    <property type="component" value="Unassembled WGS sequence"/>
</dbReference>
<dbReference type="PANTHER" id="PTHR28037:SF1">
    <property type="entry name" value="ALCOHOL O-ACETYLTRANSFERASE 1-RELATED"/>
    <property type="match status" value="1"/>
</dbReference>
<dbReference type="Gene3D" id="3.30.559.10">
    <property type="entry name" value="Chloramphenicol acetyltransferase-like domain"/>
    <property type="match status" value="1"/>
</dbReference>
<dbReference type="InterPro" id="IPR052058">
    <property type="entry name" value="Alcohol_O-acetyltransferase"/>
</dbReference>
<reference evidence="2 3" key="2">
    <citation type="submission" date="2019-01" db="EMBL/GenBank/DDBJ databases">
        <title>The decoding of complex shrimp genome reveals the adaptation for benthos swimmer, frequently molting mechanism and breeding impact on genome.</title>
        <authorList>
            <person name="Sun Y."/>
            <person name="Gao Y."/>
            <person name="Yu Y."/>
        </authorList>
    </citation>
    <scope>NUCLEOTIDE SEQUENCE [LARGE SCALE GENOMIC DNA]</scope>
    <source>
        <tissue evidence="2">Muscle</tissue>
    </source>
</reference>
<dbReference type="SUPFAM" id="SSF52777">
    <property type="entry name" value="CoA-dependent acyltransferases"/>
    <property type="match status" value="1"/>
</dbReference>
<sequence>MRSPITPRKANTPLSDLHRLHTFRDLQLLPRRPPVASGEDPSPNAWERDQHSASVPLNTTKSVHEGFVMETEKKWLWKATMAEMFFDASNRFQTFMVSYQLTVATAAPLLEDQVTSALSHLYRKTPNLRACFDQRDGTTWLREMAQEKIDFEMLPETASVAETLQKLRNYHYDSNAGPLWCAKLRPGPPSEGAANEMQGFPHLYTFFLGFHHGITDGTSTMKICGFLVQLLNDVISGKTIDDVEQFGVFISGEVTHKIVNKRVAAMRADPEILQKMIGESEAHKSNCSILNLTYKDAREDECNTKYITRDLDVATTSAFFQKCRAESVTINTAFAALANAAMVDLLALGGLEQESYKIVACAVPRHIGDKFWDYARSMHKEIQSELKAEAVVREEALKTYFMPENANFDEFFQSPQSPNDNTCDFCVSNMGDVTKLVTEGGDHVQVTHVLRSVSVHGVPNNWSHLIHTFRGRLIHVLDYNTGRVNTQMAQTFCERIFHHLHNVL</sequence>
<evidence type="ECO:0000256" key="1">
    <source>
        <dbReference type="SAM" id="MobiDB-lite"/>
    </source>
</evidence>